<evidence type="ECO:0000313" key="2">
    <source>
        <dbReference type="Proteomes" id="UP001163835"/>
    </source>
</evidence>
<evidence type="ECO:0000313" key="1">
    <source>
        <dbReference type="EMBL" id="KAJ3806255.1"/>
    </source>
</evidence>
<dbReference type="Proteomes" id="UP001163835">
    <property type="component" value="Unassembled WGS sequence"/>
</dbReference>
<accession>A0ACC1TNE1</accession>
<proteinExistence type="predicted"/>
<dbReference type="EMBL" id="MU795451">
    <property type="protein sequence ID" value="KAJ3806255.1"/>
    <property type="molecule type" value="Genomic_DNA"/>
</dbReference>
<gene>
    <name evidence="1" type="ORF">F5876DRAFT_69099</name>
</gene>
<organism evidence="1 2">
    <name type="scientific">Lentinula aff. lateritia</name>
    <dbReference type="NCBI Taxonomy" id="2804960"/>
    <lineage>
        <taxon>Eukaryota</taxon>
        <taxon>Fungi</taxon>
        <taxon>Dikarya</taxon>
        <taxon>Basidiomycota</taxon>
        <taxon>Agaricomycotina</taxon>
        <taxon>Agaricomycetes</taxon>
        <taxon>Agaricomycetidae</taxon>
        <taxon>Agaricales</taxon>
        <taxon>Marasmiineae</taxon>
        <taxon>Omphalotaceae</taxon>
        <taxon>Lentinula</taxon>
    </lineage>
</organism>
<keyword evidence="2" id="KW-1185">Reference proteome</keyword>
<sequence>MGQYWTVINIDNRESSGRLGKLGEFFWHFNQIINYLVAPNIPTSYKLRTPMEKFQTNRQVKYTKLVKFVVLIIHAQSSGATLLMLPDELLLIIAEELVEDYLELMCLSLTCVAMWEATKQVRYRSLYAKLKMFSWAGGRIILLGDYGRALPDGVLTAEDIKQLKLTKYRKKNLGTGLYDQLFQEPNSDISLFKEERVRSNAALGRELLEFSRKKPFSDWIRLKWKDFMLARTEGDYWMIRNFTKREFTKSSRRNLTQALYCLIGCSQDPSVSMPGGESLIDGEWAGHRIDITLASVHKQEFEDDSNWKDITPRIKEFLEWLAKNEGNMKFKFI</sequence>
<name>A0ACC1TNE1_9AGAR</name>
<comment type="caution">
    <text evidence="1">The sequence shown here is derived from an EMBL/GenBank/DDBJ whole genome shotgun (WGS) entry which is preliminary data.</text>
</comment>
<protein>
    <submittedName>
        <fullName evidence="1">Uncharacterized protein</fullName>
    </submittedName>
</protein>
<reference evidence="1" key="1">
    <citation type="submission" date="2022-09" db="EMBL/GenBank/DDBJ databases">
        <title>A Global Phylogenomic Analysis of the Shiitake Genus Lentinula.</title>
        <authorList>
            <consortium name="DOE Joint Genome Institute"/>
            <person name="Sierra-Patev S."/>
            <person name="Min B."/>
            <person name="Naranjo-Ortiz M."/>
            <person name="Looney B."/>
            <person name="Konkel Z."/>
            <person name="Slot J.C."/>
            <person name="Sakamoto Y."/>
            <person name="Steenwyk J.L."/>
            <person name="Rokas A."/>
            <person name="Carro J."/>
            <person name="Camarero S."/>
            <person name="Ferreira P."/>
            <person name="Molpeceres G."/>
            <person name="Ruiz-Duenas F.J."/>
            <person name="Serrano A."/>
            <person name="Henrissat B."/>
            <person name="Drula E."/>
            <person name="Hughes K.W."/>
            <person name="Mata J.L."/>
            <person name="Ishikawa N.K."/>
            <person name="Vargas-Isla R."/>
            <person name="Ushijima S."/>
            <person name="Smith C.A."/>
            <person name="Ahrendt S."/>
            <person name="Andreopoulos W."/>
            <person name="He G."/>
            <person name="Labutti K."/>
            <person name="Lipzen A."/>
            <person name="Ng V."/>
            <person name="Riley R."/>
            <person name="Sandor L."/>
            <person name="Barry K."/>
            <person name="Martinez A.T."/>
            <person name="Xiao Y."/>
            <person name="Gibbons J.G."/>
            <person name="Terashima K."/>
            <person name="Grigoriev I.V."/>
            <person name="Hibbett D.S."/>
        </authorList>
    </citation>
    <scope>NUCLEOTIDE SEQUENCE</scope>
    <source>
        <strain evidence="1">TMI1499</strain>
    </source>
</reference>